<dbReference type="GO" id="GO:0005829">
    <property type="term" value="C:cytosol"/>
    <property type="evidence" value="ECO:0007669"/>
    <property type="project" value="TreeGrafter"/>
</dbReference>
<gene>
    <name evidence="2" type="ORF">Sjap_003294</name>
</gene>
<dbReference type="InterPro" id="IPR002020">
    <property type="entry name" value="Citrate_synthase"/>
</dbReference>
<comment type="subunit">
    <text evidence="1">Heterooctamer of 4 alpha and 4 beta chains.</text>
</comment>
<dbReference type="AlphaFoldDB" id="A0AAP0PVA8"/>
<name>A0AAP0PVA8_9MAGN</name>
<dbReference type="Gene3D" id="3.40.50.261">
    <property type="entry name" value="Succinyl-CoA synthetase domains"/>
    <property type="match status" value="1"/>
</dbReference>
<evidence type="ECO:0000313" key="2">
    <source>
        <dbReference type="EMBL" id="KAK9155814.1"/>
    </source>
</evidence>
<dbReference type="GO" id="GO:0006633">
    <property type="term" value="P:fatty acid biosynthetic process"/>
    <property type="evidence" value="ECO:0007669"/>
    <property type="project" value="TreeGrafter"/>
</dbReference>
<dbReference type="PANTHER" id="PTHR23118:SF42">
    <property type="entry name" value="ATP-CITRATE SYNTHASE"/>
    <property type="match status" value="1"/>
</dbReference>
<dbReference type="GO" id="GO:0003878">
    <property type="term" value="F:ATP citrate synthase activity"/>
    <property type="evidence" value="ECO:0007669"/>
    <property type="project" value="TreeGrafter"/>
</dbReference>
<sequence length="195" mass="21194">MTVTIIIGIYTLVKTKTPLSSNPKTSPDPTFFASSDRFQLAPDFSFNLRLTSPDSLVKATQGLFASPLQIRAITEVSLLERILTRYLLIWALWGVICAPAFSRAALKQPTIRVIAIIAEGIPKSDAKQLIAYAKANNKGGMSNEMYSSIARVTDGIFEGIAIGGDVFPGSTLSDHVLWFNNIPQGPRGVPGVRER</sequence>
<accession>A0AAP0PVA8</accession>
<dbReference type="InterPro" id="IPR016102">
    <property type="entry name" value="Succinyl-CoA_synth-like"/>
</dbReference>
<evidence type="ECO:0000313" key="3">
    <source>
        <dbReference type="Proteomes" id="UP001417504"/>
    </source>
</evidence>
<comment type="caution">
    <text evidence="2">The sequence shown here is derived from an EMBL/GenBank/DDBJ whole genome shotgun (WGS) entry which is preliminary data.</text>
</comment>
<evidence type="ECO:0000256" key="1">
    <source>
        <dbReference type="ARBA" id="ARBA00011412"/>
    </source>
</evidence>
<dbReference type="Proteomes" id="UP001417504">
    <property type="component" value="Unassembled WGS sequence"/>
</dbReference>
<dbReference type="EMBL" id="JBBNAE010000001">
    <property type="protein sequence ID" value="KAK9155814.1"/>
    <property type="molecule type" value="Genomic_DNA"/>
</dbReference>
<protein>
    <submittedName>
        <fullName evidence="2">Uncharacterized protein</fullName>
    </submittedName>
</protein>
<proteinExistence type="predicted"/>
<dbReference type="GO" id="GO:0006085">
    <property type="term" value="P:acetyl-CoA biosynthetic process"/>
    <property type="evidence" value="ECO:0007669"/>
    <property type="project" value="TreeGrafter"/>
</dbReference>
<dbReference type="Gene3D" id="3.40.50.720">
    <property type="entry name" value="NAD(P)-binding Rossmann-like Domain"/>
    <property type="match status" value="1"/>
</dbReference>
<keyword evidence="3" id="KW-1185">Reference proteome</keyword>
<dbReference type="PANTHER" id="PTHR23118">
    <property type="entry name" value="ATP-CITRATE SYNTHASE"/>
    <property type="match status" value="1"/>
</dbReference>
<reference evidence="2 3" key="1">
    <citation type="submission" date="2024-01" db="EMBL/GenBank/DDBJ databases">
        <title>Genome assemblies of Stephania.</title>
        <authorList>
            <person name="Yang L."/>
        </authorList>
    </citation>
    <scope>NUCLEOTIDE SEQUENCE [LARGE SCALE GENOMIC DNA]</scope>
    <source>
        <strain evidence="2">QJT</strain>
        <tissue evidence="2">Leaf</tissue>
    </source>
</reference>
<organism evidence="2 3">
    <name type="scientific">Stephania japonica</name>
    <dbReference type="NCBI Taxonomy" id="461633"/>
    <lineage>
        <taxon>Eukaryota</taxon>
        <taxon>Viridiplantae</taxon>
        <taxon>Streptophyta</taxon>
        <taxon>Embryophyta</taxon>
        <taxon>Tracheophyta</taxon>
        <taxon>Spermatophyta</taxon>
        <taxon>Magnoliopsida</taxon>
        <taxon>Ranunculales</taxon>
        <taxon>Menispermaceae</taxon>
        <taxon>Menispermoideae</taxon>
        <taxon>Cissampelideae</taxon>
        <taxon>Stephania</taxon>
    </lineage>
</organism>